<feature type="region of interest" description="Disordered" evidence="1">
    <location>
        <begin position="145"/>
        <end position="185"/>
    </location>
</feature>
<sequence>MRAEIVDKVISLELTGIRGAILSQIKFVWGYSSLKAVQYMDAFTKSHCRALEIPVVLDQALQLQARWTKAHEDDPNIAYSRVRNPSSHSELNHSHFSDFYYALIAYAKINKLVGDNFELSQAHTSRHAYLIDKYIRKTTAAELGEMSEETKNKLSRLGYPVAQRRRRHSESDEEESEPVRRRSRR</sequence>
<comment type="caution">
    <text evidence="2">The sequence shown here is derived from an EMBL/GenBank/DDBJ whole genome shotgun (WGS) entry which is preliminary data.</text>
</comment>
<keyword evidence="3" id="KW-1185">Reference proteome</keyword>
<reference evidence="2" key="1">
    <citation type="submission" date="2021-04" db="EMBL/GenBank/DDBJ databases">
        <authorList>
            <person name="Tunstrom K."/>
        </authorList>
    </citation>
    <scope>NUCLEOTIDE SEQUENCE</scope>
</reference>
<dbReference type="EMBL" id="CAJQZP010001697">
    <property type="protein sequence ID" value="CAG5058961.1"/>
    <property type="molecule type" value="Genomic_DNA"/>
</dbReference>
<evidence type="ECO:0000313" key="3">
    <source>
        <dbReference type="Proteomes" id="UP000691718"/>
    </source>
</evidence>
<dbReference type="AlphaFoldDB" id="A0A8S3Y989"/>
<accession>A0A8S3Y989</accession>
<gene>
    <name evidence="2" type="ORF">PAPOLLO_LOCUS27812</name>
</gene>
<organism evidence="2 3">
    <name type="scientific">Parnassius apollo</name>
    <name type="common">Apollo butterfly</name>
    <name type="synonym">Papilio apollo</name>
    <dbReference type="NCBI Taxonomy" id="110799"/>
    <lineage>
        <taxon>Eukaryota</taxon>
        <taxon>Metazoa</taxon>
        <taxon>Ecdysozoa</taxon>
        <taxon>Arthropoda</taxon>
        <taxon>Hexapoda</taxon>
        <taxon>Insecta</taxon>
        <taxon>Pterygota</taxon>
        <taxon>Neoptera</taxon>
        <taxon>Endopterygota</taxon>
        <taxon>Lepidoptera</taxon>
        <taxon>Glossata</taxon>
        <taxon>Ditrysia</taxon>
        <taxon>Papilionoidea</taxon>
        <taxon>Papilionidae</taxon>
        <taxon>Parnassiinae</taxon>
        <taxon>Parnassini</taxon>
        <taxon>Parnassius</taxon>
        <taxon>Parnassius</taxon>
    </lineage>
</organism>
<dbReference type="Proteomes" id="UP000691718">
    <property type="component" value="Unassembled WGS sequence"/>
</dbReference>
<evidence type="ECO:0000313" key="2">
    <source>
        <dbReference type="EMBL" id="CAG5058961.1"/>
    </source>
</evidence>
<protein>
    <submittedName>
        <fullName evidence="2">(apollo) hypothetical protein</fullName>
    </submittedName>
</protein>
<evidence type="ECO:0000256" key="1">
    <source>
        <dbReference type="SAM" id="MobiDB-lite"/>
    </source>
</evidence>
<proteinExistence type="predicted"/>
<name>A0A8S3Y989_PARAO</name>
<dbReference type="OrthoDB" id="6929652at2759"/>